<feature type="chain" id="PRO_5036403609" description="Retinol dehydrogenase 14" evidence="2">
    <location>
        <begin position="22"/>
        <end position="318"/>
    </location>
</feature>
<gene>
    <name evidence="3" type="ORF">ONB1V03_LOCUS11227</name>
</gene>
<dbReference type="Proteomes" id="UP000728032">
    <property type="component" value="Unassembled WGS sequence"/>
</dbReference>
<dbReference type="PANTHER" id="PTHR43157">
    <property type="entry name" value="PHOSPHATIDYLINOSITOL-GLYCAN BIOSYNTHESIS CLASS F PROTEIN-RELATED"/>
    <property type="match status" value="1"/>
</dbReference>
<feature type="signal peptide" evidence="2">
    <location>
        <begin position="1"/>
        <end position="21"/>
    </location>
</feature>
<dbReference type="Gene3D" id="3.40.50.720">
    <property type="entry name" value="NAD(P)-binding Rossmann-like Domain"/>
    <property type="match status" value="1"/>
</dbReference>
<dbReference type="EMBL" id="OC923020">
    <property type="protein sequence ID" value="CAD7654580.1"/>
    <property type="molecule type" value="Genomic_DNA"/>
</dbReference>
<dbReference type="CDD" id="cd05327">
    <property type="entry name" value="retinol-DH_like_SDR_c_like"/>
    <property type="match status" value="1"/>
</dbReference>
<sequence length="318" mass="35669">MLFLLTVSIFTLRLYFRVTCGVCKSARDMSGKVVVVTGGNTGIGKELVRDLAKRNAKIILGCRSIERGREAMLDVMESTGNTNIYVKRCDMSSLQSVRMFCEDVLDSEDRLDVLVCFAGSGAPFGRHLTEDGVEMQFATNHLGHFLLVNLLLDLMKCTPNSRIVITSSSAHLLGSMDLSNITRFDKYISHPFVAYCNTKLANIMFMKELSERLENTGVCVNALHPGTIYTNGIRHNKIWYIKLFLTFLSFLYNKSLEEGAQTLIYLSVSEEVDGVSGQYFTDCRQAKYNPLADDSSLRRELWSVSAQLCDSQLKKSLL</sequence>
<evidence type="ECO:0000313" key="4">
    <source>
        <dbReference type="Proteomes" id="UP000728032"/>
    </source>
</evidence>
<keyword evidence="4" id="KW-1185">Reference proteome</keyword>
<dbReference type="AlphaFoldDB" id="A0A7R9M6W6"/>
<dbReference type="PRINTS" id="PR00081">
    <property type="entry name" value="GDHRDH"/>
</dbReference>
<protein>
    <recommendedName>
        <fullName evidence="5">Retinol dehydrogenase 14</fullName>
    </recommendedName>
</protein>
<reference evidence="3" key="1">
    <citation type="submission" date="2020-11" db="EMBL/GenBank/DDBJ databases">
        <authorList>
            <person name="Tran Van P."/>
        </authorList>
    </citation>
    <scope>NUCLEOTIDE SEQUENCE</scope>
</reference>
<dbReference type="InterPro" id="IPR002347">
    <property type="entry name" value="SDR_fam"/>
</dbReference>
<name>A0A7R9M6W6_9ACAR</name>
<dbReference type="EMBL" id="CAJPVJ010008195">
    <property type="protein sequence ID" value="CAG2171767.1"/>
    <property type="molecule type" value="Genomic_DNA"/>
</dbReference>
<evidence type="ECO:0000256" key="1">
    <source>
        <dbReference type="ARBA" id="ARBA00023002"/>
    </source>
</evidence>
<dbReference type="GO" id="GO:0016491">
    <property type="term" value="F:oxidoreductase activity"/>
    <property type="evidence" value="ECO:0007669"/>
    <property type="project" value="UniProtKB-KW"/>
</dbReference>
<proteinExistence type="predicted"/>
<evidence type="ECO:0000313" key="3">
    <source>
        <dbReference type="EMBL" id="CAD7654580.1"/>
    </source>
</evidence>
<dbReference type="SUPFAM" id="SSF51735">
    <property type="entry name" value="NAD(P)-binding Rossmann-fold domains"/>
    <property type="match status" value="1"/>
</dbReference>
<organism evidence="3">
    <name type="scientific">Oppiella nova</name>
    <dbReference type="NCBI Taxonomy" id="334625"/>
    <lineage>
        <taxon>Eukaryota</taxon>
        <taxon>Metazoa</taxon>
        <taxon>Ecdysozoa</taxon>
        <taxon>Arthropoda</taxon>
        <taxon>Chelicerata</taxon>
        <taxon>Arachnida</taxon>
        <taxon>Acari</taxon>
        <taxon>Acariformes</taxon>
        <taxon>Sarcoptiformes</taxon>
        <taxon>Oribatida</taxon>
        <taxon>Brachypylina</taxon>
        <taxon>Oppioidea</taxon>
        <taxon>Oppiidae</taxon>
        <taxon>Oppiella</taxon>
    </lineage>
</organism>
<keyword evidence="2" id="KW-0732">Signal</keyword>
<dbReference type="OrthoDB" id="191139at2759"/>
<evidence type="ECO:0000256" key="2">
    <source>
        <dbReference type="SAM" id="SignalP"/>
    </source>
</evidence>
<dbReference type="PANTHER" id="PTHR43157:SF66">
    <property type="entry name" value="WW DOMAIN-CONTAINING OXIDOREDUCTASE-LIKE PROTEIN"/>
    <property type="match status" value="1"/>
</dbReference>
<dbReference type="InterPro" id="IPR036291">
    <property type="entry name" value="NAD(P)-bd_dom_sf"/>
</dbReference>
<keyword evidence="1" id="KW-0560">Oxidoreductase</keyword>
<evidence type="ECO:0008006" key="5">
    <source>
        <dbReference type="Google" id="ProtNLM"/>
    </source>
</evidence>
<dbReference type="Pfam" id="PF00106">
    <property type="entry name" value="adh_short"/>
    <property type="match status" value="1"/>
</dbReference>
<accession>A0A7R9M6W6</accession>